<evidence type="ECO:0000256" key="1">
    <source>
        <dbReference type="SAM" id="MobiDB-lite"/>
    </source>
</evidence>
<name>A0A232ERS8_9HYME</name>
<dbReference type="AlphaFoldDB" id="A0A232ERS8"/>
<organism evidence="2 3">
    <name type="scientific">Trichomalopsis sarcophagae</name>
    <dbReference type="NCBI Taxonomy" id="543379"/>
    <lineage>
        <taxon>Eukaryota</taxon>
        <taxon>Metazoa</taxon>
        <taxon>Ecdysozoa</taxon>
        <taxon>Arthropoda</taxon>
        <taxon>Hexapoda</taxon>
        <taxon>Insecta</taxon>
        <taxon>Pterygota</taxon>
        <taxon>Neoptera</taxon>
        <taxon>Endopterygota</taxon>
        <taxon>Hymenoptera</taxon>
        <taxon>Apocrita</taxon>
        <taxon>Proctotrupomorpha</taxon>
        <taxon>Chalcidoidea</taxon>
        <taxon>Pteromalidae</taxon>
        <taxon>Pteromalinae</taxon>
        <taxon>Trichomalopsis</taxon>
    </lineage>
</organism>
<evidence type="ECO:0000313" key="2">
    <source>
        <dbReference type="EMBL" id="OXU21042.1"/>
    </source>
</evidence>
<feature type="region of interest" description="Disordered" evidence="1">
    <location>
        <begin position="362"/>
        <end position="409"/>
    </location>
</feature>
<sequence>MDTAPNLDRKANGANQCLINRLFFTAGGKTVDMIEHLHCDVFNQPKFLINGVDVRVRLVRSKDWSYNEEFLVHIKEATLIVRRVKISPGIHYLNEGLNIDRYDYPNIFCLFAFDLTPDLSVHFTSHWNLVRSGFLRVELIDVDSSSTRYIHHVLRLRDRTLGLQGQRRQVFAQRNGCSFSAMTRHFSLGDFVTARIYRVTLLVEDRQRPCSSATFGIHWFEGNITLRKLQYHLYNLARTAKRIYVKGLEKARYVESITTRNVENLDDYTTDGFGELQRRFKCPQVCSYRGCQADTYKRLYCALLRAHILRKWIHSHVPSEILEKIQETGTDAFYQAIQKPMWSRRFNTVQFRGRDVVDKINSDEETCGSDDDEYVSNDTDSSTINNEYGRDYKSPRWLQSPNNRGYRGC</sequence>
<dbReference type="EMBL" id="NNAY01002564">
    <property type="protein sequence ID" value="OXU21042.1"/>
    <property type="molecule type" value="Genomic_DNA"/>
</dbReference>
<comment type="caution">
    <text evidence="2">The sequence shown here is derived from an EMBL/GenBank/DDBJ whole genome shotgun (WGS) entry which is preliminary data.</text>
</comment>
<evidence type="ECO:0000313" key="3">
    <source>
        <dbReference type="Proteomes" id="UP000215335"/>
    </source>
</evidence>
<dbReference type="Proteomes" id="UP000215335">
    <property type="component" value="Unassembled WGS sequence"/>
</dbReference>
<dbReference type="STRING" id="543379.A0A232ERS8"/>
<accession>A0A232ERS8</accession>
<feature type="compositionally biased region" description="Acidic residues" evidence="1">
    <location>
        <begin position="363"/>
        <end position="375"/>
    </location>
</feature>
<reference evidence="2 3" key="1">
    <citation type="journal article" date="2017" name="Curr. Biol.">
        <title>The Evolution of Venom by Co-option of Single-Copy Genes.</title>
        <authorList>
            <person name="Martinson E.O."/>
            <person name="Mrinalini"/>
            <person name="Kelkar Y.D."/>
            <person name="Chang C.H."/>
            <person name="Werren J.H."/>
        </authorList>
    </citation>
    <scope>NUCLEOTIDE SEQUENCE [LARGE SCALE GENOMIC DNA]</scope>
    <source>
        <strain evidence="2 3">Alberta</strain>
        <tissue evidence="2">Whole body</tissue>
    </source>
</reference>
<feature type="compositionally biased region" description="Polar residues" evidence="1">
    <location>
        <begin position="376"/>
        <end position="386"/>
    </location>
</feature>
<keyword evidence="3" id="KW-1185">Reference proteome</keyword>
<proteinExistence type="predicted"/>
<gene>
    <name evidence="2" type="ORF">TSAR_002695</name>
</gene>
<protein>
    <submittedName>
        <fullName evidence="2">Uncharacterized protein</fullName>
    </submittedName>
</protein>